<dbReference type="InterPro" id="IPR007110">
    <property type="entry name" value="Ig-like_dom"/>
</dbReference>
<proteinExistence type="predicted"/>
<dbReference type="GO" id="GO:0009897">
    <property type="term" value="C:external side of plasma membrane"/>
    <property type="evidence" value="ECO:0007669"/>
    <property type="project" value="TreeGrafter"/>
</dbReference>
<feature type="domain" description="Ig-like" evidence="1">
    <location>
        <begin position="100"/>
        <end position="183"/>
    </location>
</feature>
<dbReference type="EMBL" id="BPLQ01003817">
    <property type="protein sequence ID" value="GIY03555.1"/>
    <property type="molecule type" value="Genomic_DNA"/>
</dbReference>
<organism evidence="2 3">
    <name type="scientific">Caerostris darwini</name>
    <dbReference type="NCBI Taxonomy" id="1538125"/>
    <lineage>
        <taxon>Eukaryota</taxon>
        <taxon>Metazoa</taxon>
        <taxon>Ecdysozoa</taxon>
        <taxon>Arthropoda</taxon>
        <taxon>Chelicerata</taxon>
        <taxon>Arachnida</taxon>
        <taxon>Araneae</taxon>
        <taxon>Araneomorphae</taxon>
        <taxon>Entelegynae</taxon>
        <taxon>Araneoidea</taxon>
        <taxon>Araneidae</taxon>
        <taxon>Caerostris</taxon>
    </lineage>
</organism>
<feature type="domain" description="Ig-like" evidence="1">
    <location>
        <begin position="7"/>
        <end position="95"/>
    </location>
</feature>
<dbReference type="SMART" id="SM00408">
    <property type="entry name" value="IGc2"/>
    <property type="match status" value="4"/>
</dbReference>
<feature type="domain" description="Ig-like" evidence="1">
    <location>
        <begin position="188"/>
        <end position="294"/>
    </location>
</feature>
<protein>
    <submittedName>
        <fullName evidence="2">Hemicentin-1</fullName>
    </submittedName>
</protein>
<evidence type="ECO:0000259" key="1">
    <source>
        <dbReference type="PROSITE" id="PS50835"/>
    </source>
</evidence>
<dbReference type="InterPro" id="IPR013783">
    <property type="entry name" value="Ig-like_fold"/>
</dbReference>
<dbReference type="PANTHER" id="PTHR46958:SF1">
    <property type="entry name" value="B-CELL RECEPTOR CD22"/>
    <property type="match status" value="1"/>
</dbReference>
<dbReference type="GO" id="GO:0033691">
    <property type="term" value="F:sialic acid binding"/>
    <property type="evidence" value="ECO:0007669"/>
    <property type="project" value="TreeGrafter"/>
</dbReference>
<feature type="domain" description="Ig-like" evidence="1">
    <location>
        <begin position="332"/>
        <end position="412"/>
    </location>
</feature>
<evidence type="ECO:0000313" key="2">
    <source>
        <dbReference type="EMBL" id="GIY03555.1"/>
    </source>
</evidence>
<dbReference type="GO" id="GO:0019903">
    <property type="term" value="F:protein phosphatase binding"/>
    <property type="evidence" value="ECO:0007669"/>
    <property type="project" value="TreeGrafter"/>
</dbReference>
<keyword evidence="3" id="KW-1185">Reference proteome</keyword>
<dbReference type="Pfam" id="PF13895">
    <property type="entry name" value="Ig_2"/>
    <property type="match status" value="3"/>
</dbReference>
<feature type="domain" description="Ig-like" evidence="1">
    <location>
        <begin position="417"/>
        <end position="501"/>
    </location>
</feature>
<dbReference type="GO" id="GO:0050859">
    <property type="term" value="P:negative regulation of B cell receptor signaling pathway"/>
    <property type="evidence" value="ECO:0007669"/>
    <property type="project" value="TreeGrafter"/>
</dbReference>
<dbReference type="SMART" id="SM00409">
    <property type="entry name" value="IG"/>
    <property type="match status" value="5"/>
</dbReference>
<dbReference type="Proteomes" id="UP001054837">
    <property type="component" value="Unassembled WGS sequence"/>
</dbReference>
<dbReference type="GO" id="GO:0070062">
    <property type="term" value="C:extracellular exosome"/>
    <property type="evidence" value="ECO:0007669"/>
    <property type="project" value="TreeGrafter"/>
</dbReference>
<dbReference type="Pfam" id="PF13927">
    <property type="entry name" value="Ig_3"/>
    <property type="match status" value="1"/>
</dbReference>
<dbReference type="GO" id="GO:0055037">
    <property type="term" value="C:recycling endosome"/>
    <property type="evidence" value="ECO:0007669"/>
    <property type="project" value="TreeGrafter"/>
</dbReference>
<evidence type="ECO:0000313" key="3">
    <source>
        <dbReference type="Proteomes" id="UP001054837"/>
    </source>
</evidence>
<accession>A0AAV4Q2C0</accession>
<dbReference type="InterPro" id="IPR003599">
    <property type="entry name" value="Ig_sub"/>
</dbReference>
<dbReference type="InterPro" id="IPR003598">
    <property type="entry name" value="Ig_sub2"/>
</dbReference>
<name>A0AAV4Q2C0_9ARAC</name>
<dbReference type="PROSITE" id="PS50835">
    <property type="entry name" value="IG_LIKE"/>
    <property type="match status" value="5"/>
</dbReference>
<dbReference type="AlphaFoldDB" id="A0AAV4Q2C0"/>
<dbReference type="GO" id="GO:0042609">
    <property type="term" value="F:CD4 receptor binding"/>
    <property type="evidence" value="ECO:0007669"/>
    <property type="project" value="TreeGrafter"/>
</dbReference>
<dbReference type="GO" id="GO:0005769">
    <property type="term" value="C:early endosome"/>
    <property type="evidence" value="ECO:0007669"/>
    <property type="project" value="TreeGrafter"/>
</dbReference>
<dbReference type="Gene3D" id="2.60.40.10">
    <property type="entry name" value="Immunoglobulins"/>
    <property type="match status" value="5"/>
</dbReference>
<dbReference type="PANTHER" id="PTHR46958">
    <property type="entry name" value="B-CELL RECEPTOR CD22"/>
    <property type="match status" value="1"/>
</dbReference>
<gene>
    <name evidence="2" type="primary">X975_02963</name>
    <name evidence="2" type="ORF">CDAR_415662</name>
</gene>
<dbReference type="InterPro" id="IPR036179">
    <property type="entry name" value="Ig-like_dom_sf"/>
</dbReference>
<reference evidence="2 3" key="1">
    <citation type="submission" date="2021-06" db="EMBL/GenBank/DDBJ databases">
        <title>Caerostris darwini draft genome.</title>
        <authorList>
            <person name="Kono N."/>
            <person name="Arakawa K."/>
        </authorList>
    </citation>
    <scope>NUCLEOTIDE SEQUENCE [LARGE SCALE GENOMIC DNA]</scope>
</reference>
<sequence length="506" mass="55211">MAPSVDPQVVGLHVSSSVVSEGGDNSAVSLTCEAIDGNPRNFTNVRWYRNNELVNETAEPVLHIKHANRHHGGNYSCEGRNAAGWSLRPKSEELVVHYTPGPSSILQQQDLAVKGRAVTLECRVLDLGHPLSTMFEWHKGSTVLNETGPLLHLKPVTVSTQGNYSCAAVNDIGPGPPSYFALSAVAPPSFVKKLPERGGVLRNTTNVQLSCLVECHPLCELEWLRNNESLRDSIVFESKLAHHRPDPRRNLFSSISSVLTWNMSLLPVNSFDYATFTCRSSGNEIGAGVSSTMAFRVELYLTWDATFTCRSSGNEIGAGVSYTMAFRVEYPPENIQISAVRLEVMEGEILDDLVCSASAHPLANYEWRVDGTVVARGPVLSFNSSLSRAMGGNYTCVVMNQHGMARATVSITVLHRPVCEMLKDYTDEGNVVLSCRSSANPAAFNFSWFRNNDSIFSETRESNRQESIIALSGSNPNVYGKYSCIAANDIGASDPCSLDLTALPCK</sequence>
<dbReference type="SUPFAM" id="SSF48726">
    <property type="entry name" value="Immunoglobulin"/>
    <property type="match status" value="4"/>
</dbReference>
<comment type="caution">
    <text evidence="2">The sequence shown here is derived from an EMBL/GenBank/DDBJ whole genome shotgun (WGS) entry which is preliminary data.</text>
</comment>